<evidence type="ECO:0000256" key="2">
    <source>
        <dbReference type="SAM" id="MobiDB-lite"/>
    </source>
</evidence>
<gene>
    <name evidence="3" type="primary">Contig7552.g8063</name>
    <name evidence="3" type="ORF">STYLEM_191</name>
</gene>
<organism evidence="3 4">
    <name type="scientific">Stylonychia lemnae</name>
    <name type="common">Ciliate</name>
    <dbReference type="NCBI Taxonomy" id="5949"/>
    <lineage>
        <taxon>Eukaryota</taxon>
        <taxon>Sar</taxon>
        <taxon>Alveolata</taxon>
        <taxon>Ciliophora</taxon>
        <taxon>Intramacronucleata</taxon>
        <taxon>Spirotrichea</taxon>
        <taxon>Stichotrichia</taxon>
        <taxon>Sporadotrichida</taxon>
        <taxon>Oxytrichidae</taxon>
        <taxon>Stylonychinae</taxon>
        <taxon>Stylonychia</taxon>
    </lineage>
</organism>
<reference evidence="3 4" key="1">
    <citation type="submission" date="2014-06" db="EMBL/GenBank/DDBJ databases">
        <authorList>
            <person name="Swart Estienne"/>
        </authorList>
    </citation>
    <scope>NUCLEOTIDE SEQUENCE [LARGE SCALE GENOMIC DNA]</scope>
    <source>
        <strain evidence="3 4">130c</strain>
    </source>
</reference>
<feature type="coiled-coil region" evidence="1">
    <location>
        <begin position="227"/>
        <end position="355"/>
    </location>
</feature>
<feature type="coiled-coil region" evidence="1">
    <location>
        <begin position="588"/>
        <end position="622"/>
    </location>
</feature>
<dbReference type="Proteomes" id="UP000039865">
    <property type="component" value="Unassembled WGS sequence"/>
</dbReference>
<name>A0A077ZPC8_STYLE</name>
<keyword evidence="1" id="KW-0175">Coiled coil</keyword>
<sequence length="1272" mass="146957">MERLNNYGDNNATAGGYKMPFRQNNIAFMRADEKPYQKDLSQYVRTDRDDEMLRSAQSQKSKNFYANNSVVDQIINSKISEKDLMRNAGGMYNGMTSNQYRLSQSQFEDRIRANSRSNTLQMEQKLQDHERMIGSRGSQRLPPLRQDSSRQSLNQNQYGGDEYGGFGYKSEQNSGPRQMNDPQFGANKPIFQSQLGKIATTVNQKVNVYGEGMDEIKYRTVNKILDDYDDQDKIKRLEDNLENMKEEIELTKYKYEQKQLNDLEMKEREMLNKADELERAAQEDHEWRNMIRDRMIQMKLKNQEIEKREKQYEEYIHRMERETEVEKLVRKKLEIEKMKQQQDMMDELLRKKEQEIKGIGTQLEKKDIDSSNMLKKAIQRADILQKQLDSGVIDTKTQSLLVDTILDKNPENEQIRKQIMEEVKAKMSRDKDDQQYKNEELLQQLNIQRMKFLEAEKIINEKKQVNQEIMRRGLDFLAEIELGNAPPLEYVVKNIYQNRQDKGVPQQQPGGPVPAKQVVQYIQDNLRGEEQKLQDLQDDYSKTLGVLQQSTQLNLVNPDRYRVFIPEYKRNLVAPIVNDILENVFYTIQQNEINSQDVKKNINRLKQQKQAREARIDQLAGTISIKELSQQILEGVIESMAKQIAQESTRLNDLAMMKSFDVIVKALKTQRGYKNGEPDMKKILMGQQAEIKVQVEQVQEKKKDKNAKDEDYIDENADVIDPNESLAYITNDFVKDIEKDYFTQNVNIEKLQIFGGTLGNKSGGVTAFAVSNNKSLVVEAINNGQILVYSVSKNYALVRKIITKNTQVYTQVEFSRDNISQILAVSFPGSIVKSFAMKDRNELPPLDPNLGQPIVKQLELRTIVDDQPQDLVPNYEVNYEAFLTPDLKKDKTNQKEYAIMVSQLHSQMTSNGCQDQIIISSKNGAIIRFNANPPQSQQQSQGGENKEAKDMFKTANSNVDFILGHKVPVIFLQSVENPTNPLQSPQLIISIDVAGHIFVWKKPQDKDKFPSKPAAKFRIGMQYNKFVRANEVRQFPPGKEKEIEAAKSINAKIMQTITAYMETGIVYEAIKRKALDILVKANGGVQTFILPPVQPPAQEEELKEFEEYVFNAQNFITRRANVKYKTVEAAAKLGSIKSSKNKRFVCIELLKDHLFSTKDIFTHEFVIFRSEEFRLGKYKASINVEKNAITDFDLSDEVQNQPLKIIDFAPEFAKVSKKKVKFDRITIGNYQEVYLNSASWDATLLIKLENIATPEKHLEYVKNYSKLAECWK</sequence>
<protein>
    <submittedName>
        <fullName evidence="3">Uncharacterized protein</fullName>
    </submittedName>
</protein>
<evidence type="ECO:0000313" key="3">
    <source>
        <dbReference type="EMBL" id="CDW71250.1"/>
    </source>
</evidence>
<feature type="region of interest" description="Disordered" evidence="2">
    <location>
        <begin position="131"/>
        <end position="162"/>
    </location>
</feature>
<evidence type="ECO:0000313" key="4">
    <source>
        <dbReference type="Proteomes" id="UP000039865"/>
    </source>
</evidence>
<dbReference type="SUPFAM" id="SSF117289">
    <property type="entry name" value="Nucleoporin domain"/>
    <property type="match status" value="1"/>
</dbReference>
<proteinExistence type="predicted"/>
<dbReference type="EMBL" id="CCKQ01000187">
    <property type="protein sequence ID" value="CDW71250.1"/>
    <property type="molecule type" value="Genomic_DNA"/>
</dbReference>
<keyword evidence="4" id="KW-1185">Reference proteome</keyword>
<evidence type="ECO:0000256" key="1">
    <source>
        <dbReference type="SAM" id="Coils"/>
    </source>
</evidence>
<feature type="compositionally biased region" description="Polar residues" evidence="2">
    <location>
        <begin position="149"/>
        <end position="158"/>
    </location>
</feature>
<dbReference type="OrthoDB" id="291854at2759"/>
<accession>A0A077ZPC8</accession>
<dbReference type="InParanoid" id="A0A077ZPC8"/>
<dbReference type="AlphaFoldDB" id="A0A077ZPC8"/>